<reference evidence="1 2" key="1">
    <citation type="submission" date="2017-09" db="EMBL/GenBank/DDBJ databases">
        <title>Depth-based differentiation of microbial function through sediment-hosted aquifers and enrichment of novel symbionts in the deep terrestrial subsurface.</title>
        <authorList>
            <person name="Probst A.J."/>
            <person name="Ladd B."/>
            <person name="Jarett J.K."/>
            <person name="Geller-Mcgrath D.E."/>
            <person name="Sieber C.M."/>
            <person name="Emerson J.B."/>
            <person name="Anantharaman K."/>
            <person name="Thomas B.C."/>
            <person name="Malmstrom R."/>
            <person name="Stieglmeier M."/>
            <person name="Klingl A."/>
            <person name="Woyke T."/>
            <person name="Ryan C.M."/>
            <person name="Banfield J.F."/>
        </authorList>
    </citation>
    <scope>NUCLEOTIDE SEQUENCE [LARGE SCALE GENOMIC DNA]</scope>
    <source>
        <strain evidence="1">CG08_land_8_20_14_0_20_45_16</strain>
    </source>
</reference>
<dbReference type="AlphaFoldDB" id="A0A2H0XXV4"/>
<protein>
    <recommendedName>
        <fullName evidence="3">Nucleotidyl transferase AbiEii/AbiGii toxin family protein</fullName>
    </recommendedName>
</protein>
<sequence>MQPEKYFVFCQGDICLIIWRKKLPNLHWDILDQERQGIFQKLYSIIGCDYYLAGGTALALQIGHRESFDFDLFRAAPITLAVKSKIVKGLASYKPQMLVDTSDELSLVLRQEIKVTLLNYYWEPIFPLLKTPQTVPLLSIKDLATTKAYALGRRGNYRDYFDLYIIIKQKHASLGHIIKWSQKKYGEVFSEKMFLEQLTYLDDLKVETNLKYLAEAVLKPSALSNFFKKEIKKYLRGIQ</sequence>
<evidence type="ECO:0000313" key="1">
    <source>
        <dbReference type="EMBL" id="PIS29777.1"/>
    </source>
</evidence>
<comment type="caution">
    <text evidence="1">The sequence shown here is derived from an EMBL/GenBank/DDBJ whole genome shotgun (WGS) entry which is preliminary data.</text>
</comment>
<evidence type="ECO:0008006" key="3">
    <source>
        <dbReference type="Google" id="ProtNLM"/>
    </source>
</evidence>
<dbReference type="InterPro" id="IPR014942">
    <property type="entry name" value="AbiEii"/>
</dbReference>
<name>A0A2H0XXV4_UNCSA</name>
<gene>
    <name evidence="1" type="ORF">COT42_04410</name>
</gene>
<proteinExistence type="predicted"/>
<dbReference type="Pfam" id="PF08843">
    <property type="entry name" value="AbiEii"/>
    <property type="match status" value="1"/>
</dbReference>
<accession>A0A2H0XXV4</accession>
<dbReference type="EMBL" id="PEYM01000072">
    <property type="protein sequence ID" value="PIS29777.1"/>
    <property type="molecule type" value="Genomic_DNA"/>
</dbReference>
<evidence type="ECO:0000313" key="2">
    <source>
        <dbReference type="Proteomes" id="UP000231343"/>
    </source>
</evidence>
<organism evidence="1 2">
    <name type="scientific">Candidatus Saganbacteria bacterium CG08_land_8_20_14_0_20_45_16</name>
    <dbReference type="NCBI Taxonomy" id="2014293"/>
    <lineage>
        <taxon>Bacteria</taxon>
        <taxon>Bacillati</taxon>
        <taxon>Saganbacteria</taxon>
    </lineage>
</organism>
<dbReference type="Proteomes" id="UP000231343">
    <property type="component" value="Unassembled WGS sequence"/>
</dbReference>